<evidence type="ECO:0000256" key="3">
    <source>
        <dbReference type="ARBA" id="ARBA00022490"/>
    </source>
</evidence>
<feature type="compositionally biased region" description="Basic residues" evidence="6">
    <location>
        <begin position="238"/>
        <end position="250"/>
    </location>
</feature>
<dbReference type="PANTHER" id="PTHR44313:SF1">
    <property type="entry name" value="DNAJ HOMOLOG SUBFAMILY C MEMBER 17"/>
    <property type="match status" value="1"/>
</dbReference>
<evidence type="ECO:0000256" key="5">
    <source>
        <dbReference type="ARBA" id="ARBA00023242"/>
    </source>
</evidence>
<reference evidence="8 9" key="1">
    <citation type="submission" date="2022-05" db="EMBL/GenBank/DDBJ databases">
        <authorList>
            <consortium name="Genoscope - CEA"/>
            <person name="William W."/>
        </authorList>
    </citation>
    <scope>NUCLEOTIDE SEQUENCE [LARGE SCALE GENOMIC DNA]</scope>
</reference>
<dbReference type="SUPFAM" id="SSF46565">
    <property type="entry name" value="Chaperone J-domain"/>
    <property type="match status" value="1"/>
</dbReference>
<comment type="subcellular location">
    <subcellularLocation>
        <location evidence="2">Cytoplasm</location>
    </subcellularLocation>
    <subcellularLocation>
        <location evidence="1">Nucleus</location>
    </subcellularLocation>
</comment>
<feature type="compositionally biased region" description="Polar residues" evidence="6">
    <location>
        <begin position="202"/>
        <end position="212"/>
    </location>
</feature>
<name>A0ABN8LX37_9CNID</name>
<dbReference type="Gene3D" id="1.10.287.110">
    <property type="entry name" value="DnaJ domain"/>
    <property type="match status" value="1"/>
</dbReference>
<feature type="compositionally biased region" description="Basic and acidic residues" evidence="6">
    <location>
        <begin position="278"/>
        <end position="323"/>
    </location>
</feature>
<keyword evidence="4" id="KW-0143">Chaperone</keyword>
<feature type="region of interest" description="Disordered" evidence="6">
    <location>
        <begin position="132"/>
        <end position="347"/>
    </location>
</feature>
<dbReference type="PANTHER" id="PTHR44313">
    <property type="entry name" value="DNAJ HOMOLOG SUBFAMILY C MEMBER 17"/>
    <property type="match status" value="1"/>
</dbReference>
<gene>
    <name evidence="8" type="ORF">PEVE_00012524</name>
</gene>
<keyword evidence="3" id="KW-0963">Cytoplasm</keyword>
<organism evidence="8 9">
    <name type="scientific">Porites evermanni</name>
    <dbReference type="NCBI Taxonomy" id="104178"/>
    <lineage>
        <taxon>Eukaryota</taxon>
        <taxon>Metazoa</taxon>
        <taxon>Cnidaria</taxon>
        <taxon>Anthozoa</taxon>
        <taxon>Hexacorallia</taxon>
        <taxon>Scleractinia</taxon>
        <taxon>Fungiina</taxon>
        <taxon>Poritidae</taxon>
        <taxon>Porites</taxon>
    </lineage>
</organism>
<feature type="compositionally biased region" description="Polar residues" evidence="6">
    <location>
        <begin position="174"/>
        <end position="183"/>
    </location>
</feature>
<comment type="caution">
    <text evidence="8">The sequence shown here is derived from an EMBL/GenBank/DDBJ whole genome shotgun (WGS) entry which is preliminary data.</text>
</comment>
<dbReference type="CDD" id="cd06257">
    <property type="entry name" value="DnaJ"/>
    <property type="match status" value="1"/>
</dbReference>
<feature type="compositionally biased region" description="Basic and acidic residues" evidence="6">
    <location>
        <begin position="224"/>
        <end position="237"/>
    </location>
</feature>
<evidence type="ECO:0000256" key="6">
    <source>
        <dbReference type="SAM" id="MobiDB-lite"/>
    </source>
</evidence>
<keyword evidence="5" id="KW-0539">Nucleus</keyword>
<evidence type="ECO:0000259" key="7">
    <source>
        <dbReference type="PROSITE" id="PS50076"/>
    </source>
</evidence>
<protein>
    <recommendedName>
        <fullName evidence="7">J domain-containing protein</fullName>
    </recommendedName>
</protein>
<dbReference type="SMART" id="SM00271">
    <property type="entry name" value="DnaJ"/>
    <property type="match status" value="1"/>
</dbReference>
<feature type="compositionally biased region" description="Basic and acidic residues" evidence="6">
    <location>
        <begin position="184"/>
        <end position="201"/>
    </location>
</feature>
<dbReference type="InterPro" id="IPR001623">
    <property type="entry name" value="DnaJ_domain"/>
</dbReference>
<keyword evidence="9" id="KW-1185">Reference proteome</keyword>
<evidence type="ECO:0000256" key="1">
    <source>
        <dbReference type="ARBA" id="ARBA00004123"/>
    </source>
</evidence>
<dbReference type="InterPro" id="IPR036869">
    <property type="entry name" value="J_dom_sf"/>
</dbReference>
<sequence>MATSLGECYELLGLAPDASEEDVRRAYRQKARECHPDKNPDDPKAKEKFQVLTQGYERIVAGSSATERDDEPAFYEFESFFHFVMFHEMMRRRMEEEIMARMFGGLFFNDSDDEDDIPFGFFNIPFSRRPRRHDSFARSSRRRYQENSRFQRSSYDRAERPSAKPPKKEKRNPRSSAQGTTSGENKRPSDRSRNSKPRNEDANINCNNTFNEETCRGKCGQNDLKTEREAHHEERAKQSKAPKPKQKTKSKGQMTSSEWQKGRRRKQNNRRRQNAKTAFRDKAEEPRLDSESETSDEGHKQRPRQAKDTKQDENYCDSDHDNYQGEPQMTAEEKFRSSSESELDDLD</sequence>
<dbReference type="EMBL" id="CALNXI010000192">
    <property type="protein sequence ID" value="CAH3021714.1"/>
    <property type="molecule type" value="Genomic_DNA"/>
</dbReference>
<feature type="region of interest" description="Disordered" evidence="6">
    <location>
        <begin position="25"/>
        <end position="46"/>
    </location>
</feature>
<dbReference type="Proteomes" id="UP001159427">
    <property type="component" value="Unassembled WGS sequence"/>
</dbReference>
<dbReference type="PROSITE" id="PS50076">
    <property type="entry name" value="DNAJ_2"/>
    <property type="match status" value="1"/>
</dbReference>
<evidence type="ECO:0000256" key="2">
    <source>
        <dbReference type="ARBA" id="ARBA00004496"/>
    </source>
</evidence>
<proteinExistence type="predicted"/>
<feature type="compositionally biased region" description="Basic residues" evidence="6">
    <location>
        <begin position="262"/>
        <end position="274"/>
    </location>
</feature>
<dbReference type="InterPro" id="IPR052094">
    <property type="entry name" value="Pre-mRNA-splicing_ERAD"/>
</dbReference>
<evidence type="ECO:0000256" key="4">
    <source>
        <dbReference type="ARBA" id="ARBA00023186"/>
    </source>
</evidence>
<dbReference type="PRINTS" id="PR00625">
    <property type="entry name" value="JDOMAIN"/>
</dbReference>
<evidence type="ECO:0000313" key="9">
    <source>
        <dbReference type="Proteomes" id="UP001159427"/>
    </source>
</evidence>
<feature type="domain" description="J" evidence="7">
    <location>
        <begin position="7"/>
        <end position="73"/>
    </location>
</feature>
<evidence type="ECO:0000313" key="8">
    <source>
        <dbReference type="EMBL" id="CAH3021714.1"/>
    </source>
</evidence>
<dbReference type="Pfam" id="PF00226">
    <property type="entry name" value="DnaJ"/>
    <property type="match status" value="1"/>
</dbReference>
<accession>A0ABN8LX37</accession>